<dbReference type="InterPro" id="IPR014503">
    <property type="entry name" value="Clavaminate_syn-like"/>
</dbReference>
<evidence type="ECO:0000256" key="1">
    <source>
        <dbReference type="ARBA" id="ARBA00008425"/>
    </source>
</evidence>
<dbReference type="PIRSF" id="PIRSF019543">
    <property type="entry name" value="Clavaminate_syn"/>
    <property type="match status" value="1"/>
</dbReference>
<evidence type="ECO:0000256" key="4">
    <source>
        <dbReference type="ARBA" id="ARBA00023004"/>
    </source>
</evidence>
<evidence type="ECO:0000256" key="3">
    <source>
        <dbReference type="ARBA" id="ARBA00023002"/>
    </source>
</evidence>
<feature type="region of interest" description="Disordered" evidence="5">
    <location>
        <begin position="341"/>
        <end position="361"/>
    </location>
</feature>
<reference evidence="8" key="1">
    <citation type="journal article" date="2019" name="Int. J. Syst. Evol. Microbiol.">
        <title>The Global Catalogue of Microorganisms (GCM) 10K type strain sequencing project: providing services to taxonomists for standard genome sequencing and annotation.</title>
        <authorList>
            <consortium name="The Broad Institute Genomics Platform"/>
            <consortium name="The Broad Institute Genome Sequencing Center for Infectious Disease"/>
            <person name="Wu L."/>
            <person name="Ma J."/>
        </authorList>
    </citation>
    <scope>NUCLEOTIDE SEQUENCE [LARGE SCALE GENOMIC DNA]</scope>
    <source>
        <strain evidence="8">JCM 9458</strain>
    </source>
</reference>
<protein>
    <recommendedName>
        <fullName evidence="6">TauD/TfdA-like domain-containing protein</fullName>
    </recommendedName>
</protein>
<dbReference type="Proteomes" id="UP001501676">
    <property type="component" value="Unassembled WGS sequence"/>
</dbReference>
<dbReference type="Pfam" id="PF02668">
    <property type="entry name" value="TauD"/>
    <property type="match status" value="1"/>
</dbReference>
<accession>A0ABP6TCP9</accession>
<dbReference type="InterPro" id="IPR042098">
    <property type="entry name" value="TauD-like_sf"/>
</dbReference>
<keyword evidence="8" id="KW-1185">Reference proteome</keyword>
<keyword evidence="3" id="KW-0560">Oxidoreductase</keyword>
<gene>
    <name evidence="7" type="ORF">GCM10020369_78350</name>
</gene>
<name>A0ABP6TCP9_9ACTN</name>
<evidence type="ECO:0000259" key="6">
    <source>
        <dbReference type="Pfam" id="PF02668"/>
    </source>
</evidence>
<dbReference type="Gene3D" id="3.60.130.10">
    <property type="entry name" value="Clavaminate synthase-like"/>
    <property type="match status" value="1"/>
</dbReference>
<feature type="domain" description="TauD/TfdA-like" evidence="6">
    <location>
        <begin position="151"/>
        <end position="315"/>
    </location>
</feature>
<organism evidence="7 8">
    <name type="scientific">Cryptosporangium minutisporangium</name>
    <dbReference type="NCBI Taxonomy" id="113569"/>
    <lineage>
        <taxon>Bacteria</taxon>
        <taxon>Bacillati</taxon>
        <taxon>Actinomycetota</taxon>
        <taxon>Actinomycetes</taxon>
        <taxon>Cryptosporangiales</taxon>
        <taxon>Cryptosporangiaceae</taxon>
        <taxon>Cryptosporangium</taxon>
    </lineage>
</organism>
<dbReference type="SUPFAM" id="SSF51197">
    <property type="entry name" value="Clavaminate synthase-like"/>
    <property type="match status" value="1"/>
</dbReference>
<proteinExistence type="inferred from homology"/>
<evidence type="ECO:0000313" key="8">
    <source>
        <dbReference type="Proteomes" id="UP001501676"/>
    </source>
</evidence>
<comment type="similarity">
    <text evidence="1">Belongs to the clavaminate synthase family.</text>
</comment>
<keyword evidence="2" id="KW-0479">Metal-binding</keyword>
<evidence type="ECO:0000313" key="7">
    <source>
        <dbReference type="EMBL" id="GAA3397592.1"/>
    </source>
</evidence>
<keyword evidence="4" id="KW-0408">Iron</keyword>
<evidence type="ECO:0000256" key="5">
    <source>
        <dbReference type="SAM" id="MobiDB-lite"/>
    </source>
</evidence>
<comment type="caution">
    <text evidence="7">The sequence shown here is derived from an EMBL/GenBank/DDBJ whole genome shotgun (WGS) entry which is preliminary data.</text>
</comment>
<evidence type="ECO:0000256" key="2">
    <source>
        <dbReference type="ARBA" id="ARBA00022723"/>
    </source>
</evidence>
<dbReference type="InterPro" id="IPR003819">
    <property type="entry name" value="TauD/TfdA-like"/>
</dbReference>
<dbReference type="RefSeq" id="WP_345733394.1">
    <property type="nucleotide sequence ID" value="NZ_BAAAYN010000067.1"/>
</dbReference>
<dbReference type="EMBL" id="BAAAYN010000067">
    <property type="protein sequence ID" value="GAA3397592.1"/>
    <property type="molecule type" value="Genomic_DNA"/>
</dbReference>
<sequence>MRTQAKSPSGRIAPRVRPIDRYELRADEAAALRAAADRLVASAPHPGPEPCLDQVVLLGHELPWEIRQRFIDFKIGRSGVGGFVLAGIPLDDAALGPTPLQIPWQSESAELRRVDAILLLLGSLLGDPFSHVGVQEGRLILDICPLHGNEETQLASSSSGGLAWHNEDAYHDFRADWLLLMCLRNPQAAATSFARIRDVPVDARGSDVLFRHEFLISPDSSHSVDANELGLKTISVLSGDRESPFVRIDPAFMSRDLANADAGKALAALIDAFDENLQDVVLEAGEVLVIDNLRAVHGRRPFEARYDGHDRWLRSVNITADLRKSEGCRTGPQGRALLPESVRSGTGRVAGGPAGMRGRVPQSLEPHDAVVHDLVAEH</sequence>